<dbReference type="Pfam" id="PF19332">
    <property type="entry name" value="RNF180_C"/>
    <property type="match status" value="1"/>
</dbReference>
<dbReference type="GO" id="GO:0032436">
    <property type="term" value="P:positive regulation of proteasomal ubiquitin-dependent protein catabolic process"/>
    <property type="evidence" value="ECO:0007669"/>
    <property type="project" value="TreeGrafter"/>
</dbReference>
<feature type="region of interest" description="Disordered" evidence="5">
    <location>
        <begin position="246"/>
        <end position="312"/>
    </location>
</feature>
<dbReference type="GO" id="GO:0061630">
    <property type="term" value="F:ubiquitin protein ligase activity"/>
    <property type="evidence" value="ECO:0007669"/>
    <property type="project" value="InterPro"/>
</dbReference>
<dbReference type="PROSITE" id="PS50089">
    <property type="entry name" value="ZF_RING_2"/>
    <property type="match status" value="1"/>
</dbReference>
<dbReference type="GO" id="GO:0005789">
    <property type="term" value="C:endoplasmic reticulum membrane"/>
    <property type="evidence" value="ECO:0007669"/>
    <property type="project" value="TreeGrafter"/>
</dbReference>
<dbReference type="InterPro" id="IPR033263">
    <property type="entry name" value="RNF180"/>
</dbReference>
<feature type="transmembrane region" description="Helical" evidence="6">
    <location>
        <begin position="458"/>
        <end position="479"/>
    </location>
</feature>
<keyword evidence="1" id="KW-0479">Metal-binding</keyword>
<feature type="compositionally biased region" description="Basic residues" evidence="5">
    <location>
        <begin position="301"/>
        <end position="312"/>
    </location>
</feature>
<feature type="compositionally biased region" description="Basic and acidic residues" evidence="5">
    <location>
        <begin position="262"/>
        <end position="280"/>
    </location>
</feature>
<name>A0A9W2Y6L0_BETSP</name>
<dbReference type="GO" id="GO:0042415">
    <property type="term" value="P:norepinephrine metabolic process"/>
    <property type="evidence" value="ECO:0007669"/>
    <property type="project" value="TreeGrafter"/>
</dbReference>
<dbReference type="Proteomes" id="UP000515150">
    <property type="component" value="Chromosome 12"/>
</dbReference>
<feature type="transmembrane region" description="Helical" evidence="6">
    <location>
        <begin position="485"/>
        <end position="509"/>
    </location>
</feature>
<accession>A0A9W2Y6L0</accession>
<keyword evidence="6" id="KW-1133">Transmembrane helix</keyword>
<keyword evidence="3" id="KW-0862">Zinc</keyword>
<dbReference type="RefSeq" id="XP_055369520.1">
    <property type="nucleotide sequence ID" value="XM_055513545.1"/>
</dbReference>
<dbReference type="InterPro" id="IPR017907">
    <property type="entry name" value="Znf_RING_CS"/>
</dbReference>
<protein>
    <submittedName>
        <fullName evidence="9">E3 ubiquitin-protein ligase RNF180 isoform X1</fullName>
    </submittedName>
</protein>
<reference evidence="9" key="1">
    <citation type="submission" date="2025-08" db="UniProtKB">
        <authorList>
            <consortium name="RefSeq"/>
        </authorList>
    </citation>
    <scope>IDENTIFICATION</scope>
</reference>
<dbReference type="PANTHER" id="PTHR46717">
    <property type="entry name" value="E3 UBIQUITIN-PROTEIN LIGASE RNF180"/>
    <property type="match status" value="1"/>
</dbReference>
<evidence type="ECO:0000256" key="5">
    <source>
        <dbReference type="SAM" id="MobiDB-lite"/>
    </source>
</evidence>
<dbReference type="SUPFAM" id="SSF57850">
    <property type="entry name" value="RING/U-box"/>
    <property type="match status" value="1"/>
</dbReference>
<dbReference type="PROSITE" id="PS00518">
    <property type="entry name" value="ZF_RING_1"/>
    <property type="match status" value="1"/>
</dbReference>
<proteinExistence type="predicted"/>
<gene>
    <name evidence="9" type="primary">rnf180b</name>
</gene>
<feature type="compositionally biased region" description="Polar residues" evidence="5">
    <location>
        <begin position="249"/>
        <end position="260"/>
    </location>
</feature>
<evidence type="ECO:0000256" key="3">
    <source>
        <dbReference type="ARBA" id="ARBA00022833"/>
    </source>
</evidence>
<dbReference type="InterPro" id="IPR001841">
    <property type="entry name" value="Znf_RING"/>
</dbReference>
<keyword evidence="2 4" id="KW-0863">Zinc-finger</keyword>
<dbReference type="OrthoDB" id="6105938at2759"/>
<dbReference type="GO" id="GO:0000209">
    <property type="term" value="P:protein polyubiquitination"/>
    <property type="evidence" value="ECO:0007669"/>
    <property type="project" value="InterPro"/>
</dbReference>
<dbReference type="AlphaFoldDB" id="A0A9W2Y6L0"/>
<keyword evidence="8" id="KW-1185">Reference proteome</keyword>
<organism evidence="8 9">
    <name type="scientific">Betta splendens</name>
    <name type="common">Siamese fighting fish</name>
    <dbReference type="NCBI Taxonomy" id="158456"/>
    <lineage>
        <taxon>Eukaryota</taxon>
        <taxon>Metazoa</taxon>
        <taxon>Chordata</taxon>
        <taxon>Craniata</taxon>
        <taxon>Vertebrata</taxon>
        <taxon>Euteleostomi</taxon>
        <taxon>Actinopterygii</taxon>
        <taxon>Neopterygii</taxon>
        <taxon>Teleostei</taxon>
        <taxon>Neoteleostei</taxon>
        <taxon>Acanthomorphata</taxon>
        <taxon>Anabantaria</taxon>
        <taxon>Anabantiformes</taxon>
        <taxon>Anabantoidei</taxon>
        <taxon>Osphronemidae</taxon>
        <taxon>Betta</taxon>
    </lineage>
</organism>
<dbReference type="GO" id="GO:0042428">
    <property type="term" value="P:serotonin metabolic process"/>
    <property type="evidence" value="ECO:0007669"/>
    <property type="project" value="TreeGrafter"/>
</dbReference>
<dbReference type="Gene3D" id="3.30.40.10">
    <property type="entry name" value="Zinc/RING finger domain, C3HC4 (zinc finger)"/>
    <property type="match status" value="1"/>
</dbReference>
<keyword evidence="6" id="KW-0812">Transmembrane</keyword>
<evidence type="ECO:0000313" key="9">
    <source>
        <dbReference type="RefSeq" id="XP_055369520.1"/>
    </source>
</evidence>
<evidence type="ECO:0000256" key="6">
    <source>
        <dbReference type="SAM" id="Phobius"/>
    </source>
</evidence>
<dbReference type="GO" id="GO:0031624">
    <property type="term" value="F:ubiquitin conjugating enzyme binding"/>
    <property type="evidence" value="ECO:0007669"/>
    <property type="project" value="TreeGrafter"/>
</dbReference>
<sequence length="510" mass="57617">MLRCRRCRKLVIDSTCLEMQVDETISSAAVCNIWHVNADLLPDWILTSVHQAQWTVGKLNCQNCSARLGGFNFLSNSQCPCGRYNTVHLNKSRVDCDQRKHVLIVQPRRMRPGRAGQACLLSDPLQNSEESPAPNRSPFNCMAVMSDVFTAEATDTLTDSEDTLPFSPLYCISNRRRCSMEDDAAFRLSCFCPAGLMDGSALNLSNAGVDEDTQLPASSPASQPFDTGAEASFSAIACHTSGFRERQSEQALLQNPTNDASPGREDVSDSDMLIRGRTVSDDEAEQEEVVLSQASSVSNRLSKREKNRLKSVRRKQRRRELWLKSQLEEEQAGSVSRAPLDGEEDREGVTCAVCLDIYFSPHSCHPCGHIFCEPCLRTLARSRTANTPCPLCRTLISHTNIHKELDQNVKAMFPKVHSTRKQNFHNAPCAKWPLPSVQKGFRTFWGYQRQTMMARRRWHFANAGFALHTLDFTGMQGWLFNIGLVIIYIRSVNWILVFLLFCFLLYYFFF</sequence>
<evidence type="ECO:0000256" key="4">
    <source>
        <dbReference type="PROSITE-ProRule" id="PRU00175"/>
    </source>
</evidence>
<evidence type="ECO:0000256" key="2">
    <source>
        <dbReference type="ARBA" id="ARBA00022771"/>
    </source>
</evidence>
<dbReference type="CTD" id="793295"/>
<dbReference type="InterPro" id="IPR045790">
    <property type="entry name" value="RNF180_C"/>
</dbReference>
<dbReference type="GO" id="GO:0008270">
    <property type="term" value="F:zinc ion binding"/>
    <property type="evidence" value="ECO:0007669"/>
    <property type="project" value="UniProtKB-KW"/>
</dbReference>
<dbReference type="GeneID" id="114866559"/>
<keyword evidence="6" id="KW-0472">Membrane</keyword>
<evidence type="ECO:0000313" key="8">
    <source>
        <dbReference type="Proteomes" id="UP000515150"/>
    </source>
</evidence>
<dbReference type="PANTHER" id="PTHR46717:SF1">
    <property type="entry name" value="E3 UBIQUITIN-PROTEIN LIGASE RNF180"/>
    <property type="match status" value="1"/>
</dbReference>
<dbReference type="InterPro" id="IPR013083">
    <property type="entry name" value="Znf_RING/FYVE/PHD"/>
</dbReference>
<evidence type="ECO:0000259" key="7">
    <source>
        <dbReference type="PROSITE" id="PS50089"/>
    </source>
</evidence>
<dbReference type="SMART" id="SM00184">
    <property type="entry name" value="RING"/>
    <property type="match status" value="1"/>
</dbReference>
<dbReference type="CDD" id="cd16554">
    <property type="entry name" value="RING-HC_RNF180"/>
    <property type="match status" value="1"/>
</dbReference>
<evidence type="ECO:0000256" key="1">
    <source>
        <dbReference type="ARBA" id="ARBA00022723"/>
    </source>
</evidence>
<dbReference type="Pfam" id="PF13639">
    <property type="entry name" value="zf-RING_2"/>
    <property type="match status" value="1"/>
</dbReference>
<feature type="domain" description="RING-type" evidence="7">
    <location>
        <begin position="351"/>
        <end position="393"/>
    </location>
</feature>